<feature type="repeat" description="WD" evidence="3">
    <location>
        <begin position="372"/>
        <end position="413"/>
    </location>
</feature>
<dbReference type="PANTHER" id="PTHR19848">
    <property type="entry name" value="WD40 REPEAT PROTEIN"/>
    <property type="match status" value="1"/>
</dbReference>
<feature type="repeat" description="WD" evidence="3">
    <location>
        <begin position="623"/>
        <end position="655"/>
    </location>
</feature>
<dbReference type="AlphaFoldDB" id="X6NH73"/>
<feature type="repeat" description="WD" evidence="3">
    <location>
        <begin position="539"/>
        <end position="575"/>
    </location>
</feature>
<evidence type="ECO:0000256" key="3">
    <source>
        <dbReference type="PROSITE-ProRule" id="PRU00221"/>
    </source>
</evidence>
<accession>X6NH73</accession>
<dbReference type="PROSITE" id="PS50294">
    <property type="entry name" value="WD_REPEATS_REGION"/>
    <property type="match status" value="7"/>
</dbReference>
<evidence type="ECO:0000313" key="5">
    <source>
        <dbReference type="Proteomes" id="UP000023152"/>
    </source>
</evidence>
<dbReference type="InterPro" id="IPR020472">
    <property type="entry name" value="WD40_PAC1"/>
</dbReference>
<dbReference type="Gene3D" id="2.130.10.10">
    <property type="entry name" value="YVTN repeat-like/Quinoprotein amine dehydrogenase"/>
    <property type="match status" value="3"/>
</dbReference>
<dbReference type="InterPro" id="IPR001680">
    <property type="entry name" value="WD40_rpt"/>
</dbReference>
<feature type="repeat" description="WD" evidence="3">
    <location>
        <begin position="456"/>
        <end position="497"/>
    </location>
</feature>
<dbReference type="InterPro" id="IPR036322">
    <property type="entry name" value="WD40_repeat_dom_sf"/>
</dbReference>
<feature type="repeat" description="WD" evidence="3">
    <location>
        <begin position="498"/>
        <end position="538"/>
    </location>
</feature>
<dbReference type="CDD" id="cd00200">
    <property type="entry name" value="WD40"/>
    <property type="match status" value="1"/>
</dbReference>
<dbReference type="InterPro" id="IPR011043">
    <property type="entry name" value="Gal_Oxase/kelch_b-propeller"/>
</dbReference>
<sequence length="655" mass="76019">MITKIQYKNFLKDKLNKFKLPTLLDRAQCVLHKHELLICGGFYQKACYSYHTIKNEYKFICEYPSDIILDGHCVVKLVDNNNKDKNQITLLSFGSSSFVKKKTYIDDEIYISNKSNEFNNYNKWIPFIDNHNHPIIIGRDNDDYTGMRALIGGSNNHLLFITYWKNNISVFDLHKFRFIKHCTLPANNEIWYHCFISNSEHGQGQEMMKINKQNYQMLLFCGKTGLSIEYNENNNTFQFRQLSVCKDIATLISYAYVYINGVILFFGGWDVNDSVVSKSVYKYSIRKKKWNNLKIYCLLDYNSYIYIIGGHNTSTNMKIRLSELIDHMQTKNEIKFIIQHWIRILKIRLGWIDDFNKIITKYVRGFESLMILRGHDNTVNSVQFSADSCKIVSASYDCTVRIWDVVSGKQLQIFIGHTDRVFSARFSPDGNTIVSCSGDKTIRLWNINTGNEVMKLRNDSNKILDVEFSPDGRYIVSDLKDNTIQLWDLYSGMEITKLLGHSRDVVSTRFSSNGKMIVSSNDKIINLWDVESGERLKQFKGHSSRVMRAKFSPDDKFIISCSLDATIRIWNIETGIEWNILKEHSHHVNDIKYFPDGQTIVSCSSDNTIRLWNVELVKRIQILEGHSQAVRCVDITRNGNTIASGSTDCTIRIWK</sequence>
<dbReference type="PROSITE" id="PS50082">
    <property type="entry name" value="WD_REPEATS_2"/>
    <property type="match status" value="7"/>
</dbReference>
<dbReference type="Gene3D" id="2.120.10.80">
    <property type="entry name" value="Kelch-type beta propeller"/>
    <property type="match status" value="1"/>
</dbReference>
<keyword evidence="1 3" id="KW-0853">WD repeat</keyword>
<feature type="repeat" description="WD" evidence="3">
    <location>
        <begin position="581"/>
        <end position="622"/>
    </location>
</feature>
<comment type="caution">
    <text evidence="4">The sequence shown here is derived from an EMBL/GenBank/DDBJ whole genome shotgun (WGS) entry which is preliminary data.</text>
</comment>
<name>X6NH73_RETFI</name>
<dbReference type="InterPro" id="IPR006652">
    <property type="entry name" value="Kelch_1"/>
</dbReference>
<dbReference type="InterPro" id="IPR019775">
    <property type="entry name" value="WD40_repeat_CS"/>
</dbReference>
<evidence type="ECO:0000256" key="1">
    <source>
        <dbReference type="ARBA" id="ARBA00022574"/>
    </source>
</evidence>
<dbReference type="PROSITE" id="PS00678">
    <property type="entry name" value="WD_REPEATS_1"/>
    <property type="match status" value="4"/>
</dbReference>
<dbReference type="SMART" id="SM00320">
    <property type="entry name" value="WD40"/>
    <property type="match status" value="7"/>
</dbReference>
<dbReference type="SUPFAM" id="SSF50978">
    <property type="entry name" value="WD40 repeat-like"/>
    <property type="match status" value="1"/>
</dbReference>
<reference evidence="4 5" key="1">
    <citation type="journal article" date="2013" name="Curr. Biol.">
        <title>The Genome of the Foraminiferan Reticulomyxa filosa.</title>
        <authorList>
            <person name="Glockner G."/>
            <person name="Hulsmann N."/>
            <person name="Schleicher M."/>
            <person name="Noegel A.A."/>
            <person name="Eichinger L."/>
            <person name="Gallinger C."/>
            <person name="Pawlowski J."/>
            <person name="Sierra R."/>
            <person name="Euteneuer U."/>
            <person name="Pillet L."/>
            <person name="Moustafa A."/>
            <person name="Platzer M."/>
            <person name="Groth M."/>
            <person name="Szafranski K."/>
            <person name="Schliwa M."/>
        </authorList>
    </citation>
    <scope>NUCLEOTIDE SEQUENCE [LARGE SCALE GENOMIC DNA]</scope>
</reference>
<dbReference type="InterPro" id="IPR015915">
    <property type="entry name" value="Kelch-typ_b-propeller"/>
</dbReference>
<gene>
    <name evidence="4" type="ORF">RFI_12060</name>
</gene>
<keyword evidence="5" id="KW-1185">Reference proteome</keyword>
<dbReference type="PRINTS" id="PR00320">
    <property type="entry name" value="GPROTEINBRPT"/>
</dbReference>
<evidence type="ECO:0000256" key="2">
    <source>
        <dbReference type="ARBA" id="ARBA00022737"/>
    </source>
</evidence>
<proteinExistence type="predicted"/>
<evidence type="ECO:0000313" key="4">
    <source>
        <dbReference type="EMBL" id="ETO25084.1"/>
    </source>
</evidence>
<dbReference type="InterPro" id="IPR015943">
    <property type="entry name" value="WD40/YVTN_repeat-like_dom_sf"/>
</dbReference>
<protein>
    <submittedName>
        <fullName evidence="4">WD repeat-containing protein</fullName>
    </submittedName>
</protein>
<dbReference type="SUPFAM" id="SSF50965">
    <property type="entry name" value="Galactose oxidase, central domain"/>
    <property type="match status" value="1"/>
</dbReference>
<organism evidence="4 5">
    <name type="scientific">Reticulomyxa filosa</name>
    <dbReference type="NCBI Taxonomy" id="46433"/>
    <lineage>
        <taxon>Eukaryota</taxon>
        <taxon>Sar</taxon>
        <taxon>Rhizaria</taxon>
        <taxon>Retaria</taxon>
        <taxon>Foraminifera</taxon>
        <taxon>Monothalamids</taxon>
        <taxon>Reticulomyxidae</taxon>
        <taxon>Reticulomyxa</taxon>
    </lineage>
</organism>
<dbReference type="Pfam" id="PF00400">
    <property type="entry name" value="WD40"/>
    <property type="match status" value="7"/>
</dbReference>
<dbReference type="Pfam" id="PF01344">
    <property type="entry name" value="Kelch_1"/>
    <property type="match status" value="1"/>
</dbReference>
<dbReference type="EMBL" id="ASPP01008752">
    <property type="protein sequence ID" value="ETO25084.1"/>
    <property type="molecule type" value="Genomic_DNA"/>
</dbReference>
<keyword evidence="2" id="KW-0677">Repeat</keyword>
<dbReference type="Proteomes" id="UP000023152">
    <property type="component" value="Unassembled WGS sequence"/>
</dbReference>
<feature type="repeat" description="WD" evidence="3">
    <location>
        <begin position="414"/>
        <end position="455"/>
    </location>
</feature>
<dbReference type="PANTHER" id="PTHR19848:SF8">
    <property type="entry name" value="F-BOX AND WD REPEAT DOMAIN CONTAINING 7"/>
    <property type="match status" value="1"/>
</dbReference>
<dbReference type="PROSITE" id="PS50231">
    <property type="entry name" value="RICIN_B_LECTIN"/>
    <property type="match status" value="1"/>
</dbReference>